<dbReference type="Proteomes" id="UP000765509">
    <property type="component" value="Unassembled WGS sequence"/>
</dbReference>
<dbReference type="AlphaFoldDB" id="A0A9Q3CNK7"/>
<evidence type="ECO:0000313" key="1">
    <source>
        <dbReference type="EMBL" id="MBW0486997.1"/>
    </source>
</evidence>
<comment type="caution">
    <text evidence="1">The sequence shown here is derived from an EMBL/GenBank/DDBJ whole genome shotgun (WGS) entry which is preliminary data.</text>
</comment>
<reference evidence="1" key="1">
    <citation type="submission" date="2021-03" db="EMBL/GenBank/DDBJ databases">
        <title>Draft genome sequence of rust myrtle Austropuccinia psidii MF-1, a brazilian biotype.</title>
        <authorList>
            <person name="Quecine M.C."/>
            <person name="Pachon D.M.R."/>
            <person name="Bonatelli M.L."/>
            <person name="Correr F.H."/>
            <person name="Franceschini L.M."/>
            <person name="Leite T.F."/>
            <person name="Margarido G.R.A."/>
            <person name="Almeida C.A."/>
            <person name="Ferrarezi J.A."/>
            <person name="Labate C.A."/>
        </authorList>
    </citation>
    <scope>NUCLEOTIDE SEQUENCE</scope>
    <source>
        <strain evidence="1">MF-1</strain>
    </source>
</reference>
<keyword evidence="2" id="KW-1185">Reference proteome</keyword>
<sequence>MSLLPSLHLRKLLALSSFYLYSHLASVRLLPQLSLILSKFIDYPAHLRRQMLSNSIPAFLVVLLLVSQLVTSSLVKIASDDVEHHIPGCINPIVVPEHVKKDSHYHLDHSQESKEFQRLRKRYAPTTTMSS</sequence>
<organism evidence="1 2">
    <name type="scientific">Austropuccinia psidii MF-1</name>
    <dbReference type="NCBI Taxonomy" id="1389203"/>
    <lineage>
        <taxon>Eukaryota</taxon>
        <taxon>Fungi</taxon>
        <taxon>Dikarya</taxon>
        <taxon>Basidiomycota</taxon>
        <taxon>Pucciniomycotina</taxon>
        <taxon>Pucciniomycetes</taxon>
        <taxon>Pucciniales</taxon>
        <taxon>Sphaerophragmiaceae</taxon>
        <taxon>Austropuccinia</taxon>
    </lineage>
</organism>
<proteinExistence type="predicted"/>
<name>A0A9Q3CNK7_9BASI</name>
<accession>A0A9Q3CNK7</accession>
<protein>
    <submittedName>
        <fullName evidence="1">Uncharacterized protein</fullName>
    </submittedName>
</protein>
<evidence type="ECO:0000313" key="2">
    <source>
        <dbReference type="Proteomes" id="UP000765509"/>
    </source>
</evidence>
<dbReference type="EMBL" id="AVOT02008912">
    <property type="protein sequence ID" value="MBW0486997.1"/>
    <property type="molecule type" value="Genomic_DNA"/>
</dbReference>
<gene>
    <name evidence="1" type="ORF">O181_026712</name>
</gene>